<comment type="caution">
    <text evidence="4">The sequence shown here is derived from an EMBL/GenBank/DDBJ whole genome shotgun (WGS) entry which is preliminary data.</text>
</comment>
<accession>A0ABS4EUG7</accession>
<sequence>MQTGSVTTPFGRRPMSLALIKGQIESAEIKPGKSVDKWKVYRDVCDARADLGLRDRALSVLNALLSFYPETNLVDGKKLVVFPSNAQLATRANGIAGTTLRENLAVLVNAGMIHRKDSPNGKRYARKDRAGDLQDAFGFSLAPLLARSEELARLAQQAAADRQHLKVIKEKISLCRRDIRKILTAAMEEGASGDWGKIEAHYVGVVSQISKARTADALSGILDELSMLLEETLNALENQLISEKSDTNDDVERQHIQNSNTESINESEPSSRKEHGGKSSQAIRQSNEPIKAFPLGLVLRACPEVTMYGPNGAIGSWRELMSAAITVRSMLGVSPSAYQDACDTLGPEMAAAAMACILERGGHINSAGGYLRDLTRRAEKGEFSLGPMLMALVRANGGVEQKTG</sequence>
<dbReference type="RefSeq" id="WP_209856083.1">
    <property type="nucleotide sequence ID" value="NZ_JAGGJV010000011.1"/>
</dbReference>
<feature type="compositionally biased region" description="Polar residues" evidence="1">
    <location>
        <begin position="256"/>
        <end position="268"/>
    </location>
</feature>
<organism evidence="4 5">
    <name type="scientific">Rhizobium herbae</name>
    <dbReference type="NCBI Taxonomy" id="508661"/>
    <lineage>
        <taxon>Bacteria</taxon>
        <taxon>Pseudomonadati</taxon>
        <taxon>Pseudomonadota</taxon>
        <taxon>Alphaproteobacteria</taxon>
        <taxon>Hyphomicrobiales</taxon>
        <taxon>Rhizobiaceae</taxon>
        <taxon>Rhizobium/Agrobacterium group</taxon>
        <taxon>Rhizobium</taxon>
    </lineage>
</organism>
<feature type="region of interest" description="Disordered" evidence="1">
    <location>
        <begin position="244"/>
        <end position="285"/>
    </location>
</feature>
<evidence type="ECO:0000313" key="4">
    <source>
        <dbReference type="EMBL" id="MBP1861593.1"/>
    </source>
</evidence>
<name>A0ABS4EUG7_9HYPH</name>
<gene>
    <name evidence="4" type="ORF">J2Z75_005122</name>
</gene>
<dbReference type="NCBIfam" id="NF040974">
    <property type="entry name" value="RepABC_RepC"/>
    <property type="match status" value="1"/>
</dbReference>
<proteinExistence type="predicted"/>
<dbReference type="InterPro" id="IPR005090">
    <property type="entry name" value="RepC_N"/>
</dbReference>
<feature type="domain" description="Plasmid replication protein C N-terminal" evidence="2">
    <location>
        <begin position="13"/>
        <end position="186"/>
    </location>
</feature>
<feature type="domain" description="Plasmid replication protein C C-terminal" evidence="3">
    <location>
        <begin position="294"/>
        <end position="394"/>
    </location>
</feature>
<evidence type="ECO:0000313" key="5">
    <source>
        <dbReference type="Proteomes" id="UP000823786"/>
    </source>
</evidence>
<dbReference type="EMBL" id="JAGGJV010000011">
    <property type="protein sequence ID" value="MBP1861593.1"/>
    <property type="molecule type" value="Genomic_DNA"/>
</dbReference>
<protein>
    <submittedName>
        <fullName evidence="4">Replication initiation protein RepC</fullName>
    </submittedName>
</protein>
<reference evidence="4 5" key="1">
    <citation type="submission" date="2021-03" db="EMBL/GenBank/DDBJ databases">
        <title>Genomic Encyclopedia of Type Strains, Phase IV (KMG-IV): sequencing the most valuable type-strain genomes for metagenomic binning, comparative biology and taxonomic classification.</title>
        <authorList>
            <person name="Goeker M."/>
        </authorList>
    </citation>
    <scope>NUCLEOTIDE SEQUENCE [LARGE SCALE GENOMIC DNA]</scope>
    <source>
        <strain evidence="4 5">DSM 26427</strain>
    </source>
</reference>
<dbReference type="InterPro" id="IPR047611">
    <property type="entry name" value="RepABC_RepC"/>
</dbReference>
<evidence type="ECO:0000259" key="3">
    <source>
        <dbReference type="Pfam" id="PF11800"/>
    </source>
</evidence>
<evidence type="ECO:0000259" key="2">
    <source>
        <dbReference type="Pfam" id="PF03428"/>
    </source>
</evidence>
<dbReference type="InterPro" id="IPR021760">
    <property type="entry name" value="RepC_C"/>
</dbReference>
<feature type="compositionally biased region" description="Basic and acidic residues" evidence="1">
    <location>
        <begin position="244"/>
        <end position="255"/>
    </location>
</feature>
<dbReference type="Proteomes" id="UP000823786">
    <property type="component" value="Unassembled WGS sequence"/>
</dbReference>
<dbReference type="NCBIfam" id="NF010396">
    <property type="entry name" value="PRK13824.1"/>
    <property type="match status" value="1"/>
</dbReference>
<dbReference type="Pfam" id="PF11800">
    <property type="entry name" value="RP-C_C"/>
    <property type="match status" value="1"/>
</dbReference>
<evidence type="ECO:0000256" key="1">
    <source>
        <dbReference type="SAM" id="MobiDB-lite"/>
    </source>
</evidence>
<dbReference type="Pfam" id="PF03428">
    <property type="entry name" value="RP-C"/>
    <property type="match status" value="1"/>
</dbReference>
<keyword evidence="5" id="KW-1185">Reference proteome</keyword>